<dbReference type="EMBL" id="JAFEMO010000014">
    <property type="protein sequence ID" value="KAH7548252.1"/>
    <property type="molecule type" value="Genomic_DNA"/>
</dbReference>
<comment type="caution">
    <text evidence="1">The sequence shown here is derived from an EMBL/GenBank/DDBJ whole genome shotgun (WGS) entry which is preliminary data.</text>
</comment>
<organism evidence="1 2">
    <name type="scientific">Xanthoceras sorbifolium</name>
    <dbReference type="NCBI Taxonomy" id="99658"/>
    <lineage>
        <taxon>Eukaryota</taxon>
        <taxon>Viridiplantae</taxon>
        <taxon>Streptophyta</taxon>
        <taxon>Embryophyta</taxon>
        <taxon>Tracheophyta</taxon>
        <taxon>Spermatophyta</taxon>
        <taxon>Magnoliopsida</taxon>
        <taxon>eudicotyledons</taxon>
        <taxon>Gunneridae</taxon>
        <taxon>Pentapetalae</taxon>
        <taxon>rosids</taxon>
        <taxon>malvids</taxon>
        <taxon>Sapindales</taxon>
        <taxon>Sapindaceae</taxon>
        <taxon>Xanthoceroideae</taxon>
        <taxon>Xanthoceras</taxon>
    </lineage>
</organism>
<dbReference type="PANTHER" id="PTHR31867">
    <property type="entry name" value="EXPANSIN-A15"/>
    <property type="match status" value="1"/>
</dbReference>
<dbReference type="InterPro" id="IPR036749">
    <property type="entry name" value="Expansin_CBD_sf"/>
</dbReference>
<proteinExistence type="predicted"/>
<accession>A0ABQ8H4K0</accession>
<protein>
    <submittedName>
        <fullName evidence="1">Uncharacterized protein</fullName>
    </submittedName>
</protein>
<evidence type="ECO:0000313" key="2">
    <source>
        <dbReference type="Proteomes" id="UP000827721"/>
    </source>
</evidence>
<gene>
    <name evidence="1" type="ORF">JRO89_XS14G0089100</name>
</gene>
<dbReference type="SUPFAM" id="SSF49590">
    <property type="entry name" value="PHL pollen allergen"/>
    <property type="match status" value="1"/>
</dbReference>
<evidence type="ECO:0000313" key="1">
    <source>
        <dbReference type="EMBL" id="KAH7548252.1"/>
    </source>
</evidence>
<reference evidence="1 2" key="1">
    <citation type="submission" date="2021-02" db="EMBL/GenBank/DDBJ databases">
        <title>Plant Genome Project.</title>
        <authorList>
            <person name="Zhang R.-G."/>
        </authorList>
    </citation>
    <scope>NUCLEOTIDE SEQUENCE [LARGE SCALE GENOMIC DNA]</scope>
    <source>
        <tissue evidence="1">Leaves</tissue>
    </source>
</reference>
<dbReference type="Proteomes" id="UP000827721">
    <property type="component" value="Unassembled WGS sequence"/>
</dbReference>
<sequence length="115" mass="12856">MRFTINGHSYFNLVVITNVAGAGMCILIQSKGPKLAEQFLPEWPKPLISDGRTLSSYNAAPANWQYGQTFEGVICERAGEAWPFRSSSSSPKISKTDSLEMFVQTANSPARRRRW</sequence>
<dbReference type="InterPro" id="IPR002963">
    <property type="entry name" value="Expansin"/>
</dbReference>
<keyword evidence="2" id="KW-1185">Reference proteome</keyword>
<name>A0ABQ8H4K0_9ROSI</name>